<dbReference type="SMART" id="SM00448">
    <property type="entry name" value="REC"/>
    <property type="match status" value="1"/>
</dbReference>
<evidence type="ECO:0000256" key="1">
    <source>
        <dbReference type="PROSITE-ProRule" id="PRU00169"/>
    </source>
</evidence>
<dbReference type="InterPro" id="IPR001789">
    <property type="entry name" value="Sig_transdc_resp-reg_receiver"/>
</dbReference>
<keyword evidence="5" id="KW-1185">Reference proteome</keyword>
<feature type="modified residue" description="4-aspartylphosphate" evidence="1">
    <location>
        <position position="70"/>
    </location>
</feature>
<dbReference type="Pfam" id="PF04397">
    <property type="entry name" value="LytTR"/>
    <property type="match status" value="1"/>
</dbReference>
<dbReference type="PANTHER" id="PTHR37299">
    <property type="entry name" value="TRANSCRIPTIONAL REGULATOR-RELATED"/>
    <property type="match status" value="1"/>
</dbReference>
<feature type="domain" description="Response regulatory" evidence="2">
    <location>
        <begin position="14"/>
        <end position="133"/>
    </location>
</feature>
<evidence type="ECO:0000313" key="4">
    <source>
        <dbReference type="EMBL" id="MFD1810774.1"/>
    </source>
</evidence>
<dbReference type="InterPro" id="IPR046947">
    <property type="entry name" value="LytR-like"/>
</dbReference>
<dbReference type="Pfam" id="PF00072">
    <property type="entry name" value="Response_reg"/>
    <property type="match status" value="1"/>
</dbReference>
<dbReference type="SUPFAM" id="SSF52172">
    <property type="entry name" value="CheY-like"/>
    <property type="match status" value="1"/>
</dbReference>
<dbReference type="InterPro" id="IPR011006">
    <property type="entry name" value="CheY-like_superfamily"/>
</dbReference>
<proteinExistence type="predicted"/>
<dbReference type="PROSITE" id="PS50930">
    <property type="entry name" value="HTH_LYTTR"/>
    <property type="match status" value="1"/>
</dbReference>
<protein>
    <submittedName>
        <fullName evidence="4">LytR/AlgR family response regulator transcription factor</fullName>
    </submittedName>
</protein>
<dbReference type="Proteomes" id="UP001597286">
    <property type="component" value="Unassembled WGS sequence"/>
</dbReference>
<organism evidence="4 5">
    <name type="scientific">Rhodococcus gannanensis</name>
    <dbReference type="NCBI Taxonomy" id="1960308"/>
    <lineage>
        <taxon>Bacteria</taxon>
        <taxon>Bacillati</taxon>
        <taxon>Actinomycetota</taxon>
        <taxon>Actinomycetes</taxon>
        <taxon>Mycobacteriales</taxon>
        <taxon>Nocardiaceae</taxon>
        <taxon>Rhodococcus</taxon>
    </lineage>
</organism>
<dbReference type="Gene3D" id="2.40.50.1020">
    <property type="entry name" value="LytTr DNA-binding domain"/>
    <property type="match status" value="1"/>
</dbReference>
<dbReference type="EMBL" id="JBHUFB010000001">
    <property type="protein sequence ID" value="MFD1810774.1"/>
    <property type="molecule type" value="Genomic_DNA"/>
</dbReference>
<evidence type="ECO:0000259" key="3">
    <source>
        <dbReference type="PROSITE" id="PS50930"/>
    </source>
</evidence>
<evidence type="ECO:0000259" key="2">
    <source>
        <dbReference type="PROSITE" id="PS50110"/>
    </source>
</evidence>
<dbReference type="Gene3D" id="3.40.50.2300">
    <property type="match status" value="1"/>
</dbReference>
<reference evidence="5" key="1">
    <citation type="journal article" date="2019" name="Int. J. Syst. Evol. Microbiol.">
        <title>The Global Catalogue of Microorganisms (GCM) 10K type strain sequencing project: providing services to taxonomists for standard genome sequencing and annotation.</title>
        <authorList>
            <consortium name="The Broad Institute Genomics Platform"/>
            <consortium name="The Broad Institute Genome Sequencing Center for Infectious Disease"/>
            <person name="Wu L."/>
            <person name="Ma J."/>
        </authorList>
    </citation>
    <scope>NUCLEOTIDE SEQUENCE [LARGE SCALE GENOMIC DNA]</scope>
    <source>
        <strain evidence="5">DT72</strain>
    </source>
</reference>
<evidence type="ECO:0000313" key="5">
    <source>
        <dbReference type="Proteomes" id="UP001597286"/>
    </source>
</evidence>
<dbReference type="PANTHER" id="PTHR37299:SF1">
    <property type="entry name" value="STAGE 0 SPORULATION PROTEIN A HOMOLOG"/>
    <property type="match status" value="1"/>
</dbReference>
<name>A0ABW4NXI6_9NOCA</name>
<dbReference type="RefSeq" id="WP_378483328.1">
    <property type="nucleotide sequence ID" value="NZ_JBHUFB010000001.1"/>
</dbReference>
<comment type="caution">
    <text evidence="4">The sequence shown here is derived from an EMBL/GenBank/DDBJ whole genome shotgun (WGS) entry which is preliminary data.</text>
</comment>
<dbReference type="SMART" id="SM00850">
    <property type="entry name" value="LytTR"/>
    <property type="match status" value="1"/>
</dbReference>
<feature type="domain" description="HTH LytTR-type" evidence="3">
    <location>
        <begin position="155"/>
        <end position="263"/>
    </location>
</feature>
<sequence>MTENVDGAPAARLTVLAVDDERPALDELAYLLRAQPDVDEILTASDATTALRVIKERLDRSVAIDAVFLDINMPGLDGLELAGVLAAFAAPPAVVFVTAHDDRAVAAFDLGAVDYLLKPLREERLAEAVRRIVAARPGKAAPGGDTEQAPTDEVIPVELGGVTTLVHRSDVAWVEADGDYARLHTATGSHLVRIPISALENRWEEAGFLRVHRSFLVALPLVTGIRSVGTGTVVCLRVVPDQPVVELPVSRRHTRELKDRLVRAPRQNWTSR</sequence>
<gene>
    <name evidence="4" type="ORF">ACFSJG_00980</name>
</gene>
<keyword evidence="1" id="KW-0597">Phosphoprotein</keyword>
<dbReference type="PROSITE" id="PS50110">
    <property type="entry name" value="RESPONSE_REGULATORY"/>
    <property type="match status" value="1"/>
</dbReference>
<dbReference type="InterPro" id="IPR007492">
    <property type="entry name" value="LytTR_DNA-bd_dom"/>
</dbReference>
<accession>A0ABW4NXI6</accession>